<dbReference type="SMART" id="SM00347">
    <property type="entry name" value="HTH_MARR"/>
    <property type="match status" value="1"/>
</dbReference>
<evidence type="ECO:0000256" key="3">
    <source>
        <dbReference type="ARBA" id="ARBA00023163"/>
    </source>
</evidence>
<dbReference type="PANTHER" id="PTHR33164:SF43">
    <property type="entry name" value="HTH-TYPE TRANSCRIPTIONAL REPRESSOR YETL"/>
    <property type="match status" value="1"/>
</dbReference>
<evidence type="ECO:0000259" key="4">
    <source>
        <dbReference type="PROSITE" id="PS50995"/>
    </source>
</evidence>
<dbReference type="GO" id="GO:0006950">
    <property type="term" value="P:response to stress"/>
    <property type="evidence" value="ECO:0007669"/>
    <property type="project" value="TreeGrafter"/>
</dbReference>
<dbReference type="SUPFAM" id="SSF46785">
    <property type="entry name" value="Winged helix' DNA-binding domain"/>
    <property type="match status" value="1"/>
</dbReference>
<sequence length="167" mass="18075">MARLDAAETWTDELNPAQLAALAYLSRANRFSRSPSQVAEYLGATRGTVSQTLKALERKGYVHETRSQSDKRSISYELTAAGADAAARRSPLSVALGRLEDSTAAELEDTLSALLSSIIRANGGRPFGVCRTCRHFRRNAEGAFCALLSVPLSASETEKICQEQEPV</sequence>
<keyword evidence="3" id="KW-0804">Transcription</keyword>
<dbReference type="RefSeq" id="WP_306883541.1">
    <property type="nucleotide sequence ID" value="NZ_JAUSUL010000001.1"/>
</dbReference>
<evidence type="ECO:0000313" key="5">
    <source>
        <dbReference type="EMBL" id="MDQ0313744.1"/>
    </source>
</evidence>
<protein>
    <submittedName>
        <fullName evidence="5">DNA-binding MarR family transcriptional regulator</fullName>
    </submittedName>
</protein>
<dbReference type="GO" id="GO:0003677">
    <property type="term" value="F:DNA binding"/>
    <property type="evidence" value="ECO:0007669"/>
    <property type="project" value="UniProtKB-KW"/>
</dbReference>
<dbReference type="InterPro" id="IPR036390">
    <property type="entry name" value="WH_DNA-bd_sf"/>
</dbReference>
<proteinExistence type="predicted"/>
<dbReference type="PROSITE" id="PS01117">
    <property type="entry name" value="HTH_MARR_1"/>
    <property type="match status" value="1"/>
</dbReference>
<dbReference type="PANTHER" id="PTHR33164">
    <property type="entry name" value="TRANSCRIPTIONAL REGULATOR, MARR FAMILY"/>
    <property type="match status" value="1"/>
</dbReference>
<name>A0AAE3VKB4_9HYPH</name>
<accession>A0AAE3VKB4</accession>
<dbReference type="AlphaFoldDB" id="A0AAE3VKB4"/>
<dbReference type="InterPro" id="IPR023187">
    <property type="entry name" value="Tscrpt_reg_MarR-type_CS"/>
</dbReference>
<dbReference type="InterPro" id="IPR036388">
    <property type="entry name" value="WH-like_DNA-bd_sf"/>
</dbReference>
<dbReference type="CDD" id="cd00090">
    <property type="entry name" value="HTH_ARSR"/>
    <property type="match status" value="1"/>
</dbReference>
<evidence type="ECO:0000313" key="6">
    <source>
        <dbReference type="Proteomes" id="UP001229244"/>
    </source>
</evidence>
<dbReference type="InterPro" id="IPR000835">
    <property type="entry name" value="HTH_MarR-typ"/>
</dbReference>
<comment type="caution">
    <text evidence="5">The sequence shown here is derived from an EMBL/GenBank/DDBJ whole genome shotgun (WGS) entry which is preliminary data.</text>
</comment>
<keyword evidence="1" id="KW-0805">Transcription regulation</keyword>
<dbReference type="Proteomes" id="UP001229244">
    <property type="component" value="Unassembled WGS sequence"/>
</dbReference>
<evidence type="ECO:0000256" key="2">
    <source>
        <dbReference type="ARBA" id="ARBA00023125"/>
    </source>
</evidence>
<dbReference type="InterPro" id="IPR039422">
    <property type="entry name" value="MarR/SlyA-like"/>
</dbReference>
<organism evidence="5 6">
    <name type="scientific">Amorphus orientalis</name>
    <dbReference type="NCBI Taxonomy" id="649198"/>
    <lineage>
        <taxon>Bacteria</taxon>
        <taxon>Pseudomonadati</taxon>
        <taxon>Pseudomonadota</taxon>
        <taxon>Alphaproteobacteria</taxon>
        <taxon>Hyphomicrobiales</taxon>
        <taxon>Amorphaceae</taxon>
        <taxon>Amorphus</taxon>
    </lineage>
</organism>
<dbReference type="Pfam" id="PF12802">
    <property type="entry name" value="MarR_2"/>
    <property type="match status" value="1"/>
</dbReference>
<feature type="domain" description="HTH marR-type" evidence="4">
    <location>
        <begin position="1"/>
        <end position="120"/>
    </location>
</feature>
<evidence type="ECO:0000256" key="1">
    <source>
        <dbReference type="ARBA" id="ARBA00023015"/>
    </source>
</evidence>
<keyword evidence="2 5" id="KW-0238">DNA-binding</keyword>
<dbReference type="PROSITE" id="PS50995">
    <property type="entry name" value="HTH_MARR_2"/>
    <property type="match status" value="1"/>
</dbReference>
<dbReference type="GO" id="GO:0003700">
    <property type="term" value="F:DNA-binding transcription factor activity"/>
    <property type="evidence" value="ECO:0007669"/>
    <property type="project" value="InterPro"/>
</dbReference>
<dbReference type="InterPro" id="IPR011991">
    <property type="entry name" value="ArsR-like_HTH"/>
</dbReference>
<dbReference type="Gene3D" id="1.10.10.10">
    <property type="entry name" value="Winged helix-like DNA-binding domain superfamily/Winged helix DNA-binding domain"/>
    <property type="match status" value="1"/>
</dbReference>
<dbReference type="PRINTS" id="PR00598">
    <property type="entry name" value="HTHMARR"/>
</dbReference>
<gene>
    <name evidence="5" type="ORF">J2S73_000181</name>
</gene>
<reference evidence="5" key="1">
    <citation type="submission" date="2023-07" db="EMBL/GenBank/DDBJ databases">
        <title>Genomic Encyclopedia of Type Strains, Phase IV (KMG-IV): sequencing the most valuable type-strain genomes for metagenomic binning, comparative biology and taxonomic classification.</title>
        <authorList>
            <person name="Goeker M."/>
        </authorList>
    </citation>
    <scope>NUCLEOTIDE SEQUENCE</scope>
    <source>
        <strain evidence="5">DSM 21202</strain>
    </source>
</reference>
<dbReference type="EMBL" id="JAUSUL010000001">
    <property type="protein sequence ID" value="MDQ0313744.1"/>
    <property type="molecule type" value="Genomic_DNA"/>
</dbReference>
<keyword evidence="6" id="KW-1185">Reference proteome</keyword>